<feature type="domain" description="HAMP" evidence="14">
    <location>
        <begin position="198"/>
        <end position="251"/>
    </location>
</feature>
<evidence type="ECO:0000256" key="12">
    <source>
        <dbReference type="SAM" id="Phobius"/>
    </source>
</evidence>
<keyword evidence="10" id="KW-0902">Two-component regulatory system</keyword>
<dbReference type="PRINTS" id="PR00344">
    <property type="entry name" value="BCTRLSENSOR"/>
</dbReference>
<evidence type="ECO:0000256" key="10">
    <source>
        <dbReference type="ARBA" id="ARBA00023012"/>
    </source>
</evidence>
<dbReference type="PANTHER" id="PTHR34220:SF7">
    <property type="entry name" value="SENSOR HISTIDINE KINASE YPDA"/>
    <property type="match status" value="1"/>
</dbReference>
<keyword evidence="7" id="KW-0547">Nucleotide-binding</keyword>
<sequence>MKLRTKLLLYFIAIITLSGAVYALQHRTNEQVFDMYEENLDQFLQLNAVSTQANDSYDALYLYALEPVREHYLAYRQEMADLNRTVNWVDDLIEETSSSYELNNYRNMLTYLQSELRAAETGIVVNDVQVYSAHLTEAESAVEYIDETTLMLIDSQLNAYEEVATLSEEKMTAVQRAGIALMIFVLSSGLLIAYLFTYRSTATIESMIYSAKEIAAGDFGGADVKTKVKDELWFLSETFNDMKRNVRDNVVAIEEKARLARLLKEAELRSLQNQINPHFLFNTLNTLSRLAYVEGAKESSELMNSVSRLLRYNLRDIDRPTALGDELEVMEAYLTIQKTRFQGRITVVMAVDDDCLHVSVPALTLQPLIENAFIHGVEDMTKGAEINVRVKRDADAVQITVADNGAGMQERKIEDIMKRVEEGALTGQETTGHSTGIGLPNVIARLRYFNSAIDVTIDSAIGTGTTVTLTIPDQEEATKDDDTDLTG</sequence>
<evidence type="ECO:0000256" key="1">
    <source>
        <dbReference type="ARBA" id="ARBA00000085"/>
    </source>
</evidence>
<feature type="transmembrane region" description="Helical" evidence="12">
    <location>
        <begin position="177"/>
        <end position="197"/>
    </location>
</feature>
<dbReference type="STRING" id="632773.BBEV_0192"/>
<evidence type="ECO:0000313" key="15">
    <source>
        <dbReference type="EMBL" id="AOM81587.1"/>
    </source>
</evidence>
<dbReference type="InterPro" id="IPR004358">
    <property type="entry name" value="Sig_transdc_His_kin-like_C"/>
</dbReference>
<keyword evidence="5" id="KW-0597">Phosphoprotein</keyword>
<dbReference type="InterPro" id="IPR050640">
    <property type="entry name" value="Bact_2-comp_sensor_kinase"/>
</dbReference>
<dbReference type="GO" id="GO:0005524">
    <property type="term" value="F:ATP binding"/>
    <property type="evidence" value="ECO:0007669"/>
    <property type="project" value="UniProtKB-KW"/>
</dbReference>
<keyword evidence="12" id="KW-1133">Transmembrane helix</keyword>
<proteinExistence type="predicted"/>
<evidence type="ECO:0000256" key="7">
    <source>
        <dbReference type="ARBA" id="ARBA00022741"/>
    </source>
</evidence>
<dbReference type="InterPro" id="IPR010559">
    <property type="entry name" value="Sig_transdc_His_kin_internal"/>
</dbReference>
<comment type="subcellular location">
    <subcellularLocation>
        <location evidence="2">Cell membrane</location>
        <topology evidence="2">Multi-pass membrane protein</topology>
    </subcellularLocation>
</comment>
<protein>
    <recommendedName>
        <fullName evidence="3">histidine kinase</fullName>
        <ecNumber evidence="3">2.7.13.3</ecNumber>
    </recommendedName>
</protein>
<organism evidence="15 16">
    <name type="scientific">Salisediminibacterium beveridgei</name>
    <dbReference type="NCBI Taxonomy" id="632773"/>
    <lineage>
        <taxon>Bacteria</taxon>
        <taxon>Bacillati</taxon>
        <taxon>Bacillota</taxon>
        <taxon>Bacilli</taxon>
        <taxon>Bacillales</taxon>
        <taxon>Bacillaceae</taxon>
        <taxon>Salisediminibacterium</taxon>
    </lineage>
</organism>
<name>A0A1D7QRE7_9BACI</name>
<keyword evidence="8 15" id="KW-0418">Kinase</keyword>
<dbReference type="SUPFAM" id="SSF55874">
    <property type="entry name" value="ATPase domain of HSP90 chaperone/DNA topoisomerase II/histidine kinase"/>
    <property type="match status" value="1"/>
</dbReference>
<evidence type="ECO:0000313" key="16">
    <source>
        <dbReference type="Proteomes" id="UP000094463"/>
    </source>
</evidence>
<dbReference type="SMART" id="SM00387">
    <property type="entry name" value="HATPase_c"/>
    <property type="match status" value="1"/>
</dbReference>
<dbReference type="AlphaFoldDB" id="A0A1D7QRE7"/>
<dbReference type="KEGG" id="bbev:BBEV_0192"/>
<evidence type="ECO:0000256" key="11">
    <source>
        <dbReference type="ARBA" id="ARBA00023136"/>
    </source>
</evidence>
<evidence type="ECO:0000259" key="14">
    <source>
        <dbReference type="PROSITE" id="PS50885"/>
    </source>
</evidence>
<evidence type="ECO:0000256" key="2">
    <source>
        <dbReference type="ARBA" id="ARBA00004651"/>
    </source>
</evidence>
<evidence type="ECO:0000256" key="4">
    <source>
        <dbReference type="ARBA" id="ARBA00022475"/>
    </source>
</evidence>
<dbReference type="Pfam" id="PF02518">
    <property type="entry name" value="HATPase_c"/>
    <property type="match status" value="1"/>
</dbReference>
<keyword evidence="12" id="KW-0812">Transmembrane</keyword>
<reference evidence="15 16" key="1">
    <citation type="submission" date="2015-08" db="EMBL/GenBank/DDBJ databases">
        <title>The complete genome sequence of Bacillus beveridgei MLTeJB.</title>
        <authorList>
            <person name="Hanson T.E."/>
            <person name="Mesa C."/>
            <person name="Basesman S.M."/>
            <person name="Oremland R.S."/>
        </authorList>
    </citation>
    <scope>NUCLEOTIDE SEQUENCE [LARGE SCALE GENOMIC DNA]</scope>
    <source>
        <strain evidence="15 16">MLTeJB</strain>
    </source>
</reference>
<keyword evidence="11 12" id="KW-0472">Membrane</keyword>
<accession>A0A1D7QRE7</accession>
<dbReference type="RefSeq" id="WP_069363747.1">
    <property type="nucleotide sequence ID" value="NZ_CP012502.1"/>
</dbReference>
<dbReference type="Pfam" id="PF06580">
    <property type="entry name" value="His_kinase"/>
    <property type="match status" value="1"/>
</dbReference>
<dbReference type="PANTHER" id="PTHR34220">
    <property type="entry name" value="SENSOR HISTIDINE KINASE YPDA"/>
    <property type="match status" value="1"/>
</dbReference>
<dbReference type="InterPro" id="IPR005467">
    <property type="entry name" value="His_kinase_dom"/>
</dbReference>
<dbReference type="OrthoDB" id="9776552at2"/>
<dbReference type="InterPro" id="IPR036890">
    <property type="entry name" value="HATPase_C_sf"/>
</dbReference>
<dbReference type="EC" id="2.7.13.3" evidence="3"/>
<evidence type="ECO:0000256" key="5">
    <source>
        <dbReference type="ARBA" id="ARBA00022553"/>
    </source>
</evidence>
<dbReference type="PATRIC" id="fig|632773.3.peg.206"/>
<keyword evidence="4" id="KW-1003">Cell membrane</keyword>
<dbReference type="Proteomes" id="UP000094463">
    <property type="component" value="Chromosome"/>
</dbReference>
<gene>
    <name evidence="15" type="primary">yesM-1</name>
    <name evidence="15" type="ORF">BBEV_0192</name>
</gene>
<dbReference type="Gene3D" id="6.10.340.10">
    <property type="match status" value="1"/>
</dbReference>
<dbReference type="GO" id="GO:0000155">
    <property type="term" value="F:phosphorelay sensor kinase activity"/>
    <property type="evidence" value="ECO:0007669"/>
    <property type="project" value="InterPro"/>
</dbReference>
<dbReference type="Gene3D" id="3.30.565.10">
    <property type="entry name" value="Histidine kinase-like ATPase, C-terminal domain"/>
    <property type="match status" value="1"/>
</dbReference>
<dbReference type="PROSITE" id="PS50885">
    <property type="entry name" value="HAMP"/>
    <property type="match status" value="1"/>
</dbReference>
<comment type="catalytic activity">
    <reaction evidence="1">
        <text>ATP + protein L-histidine = ADP + protein N-phospho-L-histidine.</text>
        <dbReference type="EC" id="2.7.13.3"/>
    </reaction>
</comment>
<evidence type="ECO:0000256" key="6">
    <source>
        <dbReference type="ARBA" id="ARBA00022679"/>
    </source>
</evidence>
<dbReference type="InterPro" id="IPR003594">
    <property type="entry name" value="HATPase_dom"/>
</dbReference>
<evidence type="ECO:0000256" key="9">
    <source>
        <dbReference type="ARBA" id="ARBA00022840"/>
    </source>
</evidence>
<dbReference type="CDD" id="cd06225">
    <property type="entry name" value="HAMP"/>
    <property type="match status" value="1"/>
</dbReference>
<evidence type="ECO:0000259" key="13">
    <source>
        <dbReference type="PROSITE" id="PS50109"/>
    </source>
</evidence>
<dbReference type="PROSITE" id="PS50109">
    <property type="entry name" value="HIS_KIN"/>
    <property type="match status" value="1"/>
</dbReference>
<evidence type="ECO:0000256" key="8">
    <source>
        <dbReference type="ARBA" id="ARBA00022777"/>
    </source>
</evidence>
<evidence type="ECO:0000256" key="3">
    <source>
        <dbReference type="ARBA" id="ARBA00012438"/>
    </source>
</evidence>
<feature type="domain" description="Histidine kinase" evidence="13">
    <location>
        <begin position="241"/>
        <end position="475"/>
    </location>
</feature>
<keyword evidence="9" id="KW-0067">ATP-binding</keyword>
<dbReference type="InterPro" id="IPR003660">
    <property type="entry name" value="HAMP_dom"/>
</dbReference>
<keyword evidence="6 15" id="KW-0808">Transferase</keyword>
<dbReference type="GO" id="GO:0005886">
    <property type="term" value="C:plasma membrane"/>
    <property type="evidence" value="ECO:0007669"/>
    <property type="project" value="UniProtKB-SubCell"/>
</dbReference>
<keyword evidence="16" id="KW-1185">Reference proteome</keyword>
<dbReference type="EMBL" id="CP012502">
    <property type="protein sequence ID" value="AOM81587.1"/>
    <property type="molecule type" value="Genomic_DNA"/>
</dbReference>